<evidence type="ECO:0000256" key="8">
    <source>
        <dbReference type="ARBA" id="ARBA00022741"/>
    </source>
</evidence>
<keyword evidence="4" id="KW-1003">Cell membrane</keyword>
<dbReference type="Pfam" id="PF02518">
    <property type="entry name" value="HATPase_c"/>
    <property type="match status" value="1"/>
</dbReference>
<evidence type="ECO:0000256" key="6">
    <source>
        <dbReference type="ARBA" id="ARBA00022679"/>
    </source>
</evidence>
<keyword evidence="13" id="KW-0472">Membrane</keyword>
<dbReference type="CDD" id="cd00082">
    <property type="entry name" value="HisKA"/>
    <property type="match status" value="1"/>
</dbReference>
<dbReference type="RefSeq" id="WP_129877459.1">
    <property type="nucleotide sequence ID" value="NZ_SEWG01000005.1"/>
</dbReference>
<dbReference type="Pfam" id="PF00512">
    <property type="entry name" value="HisKA"/>
    <property type="match status" value="1"/>
</dbReference>
<dbReference type="InterPro" id="IPR036097">
    <property type="entry name" value="HisK_dim/P_sf"/>
</dbReference>
<evidence type="ECO:0000256" key="10">
    <source>
        <dbReference type="ARBA" id="ARBA00022840"/>
    </source>
</evidence>
<keyword evidence="5" id="KW-0597">Phosphoprotein</keyword>
<proteinExistence type="predicted"/>
<sequence length="289" mass="33442">MFTWLYFKRLQKNFNSFICTIERFREGDYEARFDARVPNELHSIMLAFNSLADRLHRNIQELKQSEDERKDFIANISHDLRTPLSVAKGYTETLLLQGKLNPQAIEHLQLVEHKIQVVENLVMQLFELSKLESVEFKAQREPFVIAEVMKEIVTSWVLPAEAKHIKLECLGCEGSYMIFADVSMLEKVIRNLMGNAVSYTPENGFIKVELHKKSTDLILQFSNSGPKVPADLIEWINRTDKGSGILKRPARSGLGLAIVKRILELHDYEFAITTNRHNQFTIRMKLYSN</sequence>
<keyword evidence="11" id="KW-1133">Transmembrane helix</keyword>
<dbReference type="InterPro" id="IPR050398">
    <property type="entry name" value="HssS/ArlS-like"/>
</dbReference>
<dbReference type="PANTHER" id="PTHR45528:SF1">
    <property type="entry name" value="SENSOR HISTIDINE KINASE CPXA"/>
    <property type="match status" value="1"/>
</dbReference>
<dbReference type="GO" id="GO:0000155">
    <property type="term" value="F:phosphorelay sensor kinase activity"/>
    <property type="evidence" value="ECO:0007669"/>
    <property type="project" value="InterPro"/>
</dbReference>
<dbReference type="OrthoDB" id="9813151at2"/>
<dbReference type="InterPro" id="IPR003594">
    <property type="entry name" value="HATPase_dom"/>
</dbReference>
<keyword evidence="8" id="KW-0547">Nucleotide-binding</keyword>
<dbReference type="SUPFAM" id="SSF55874">
    <property type="entry name" value="ATPase domain of HSP90 chaperone/DNA topoisomerase II/histidine kinase"/>
    <property type="match status" value="1"/>
</dbReference>
<gene>
    <name evidence="16" type="ORF">EWM62_14900</name>
</gene>
<evidence type="ECO:0000256" key="3">
    <source>
        <dbReference type="ARBA" id="ARBA00012438"/>
    </source>
</evidence>
<reference evidence="16 17" key="1">
    <citation type="submission" date="2019-02" db="EMBL/GenBank/DDBJ databases">
        <title>Bacterial novel species Mucilaginibacter sp. 17JY9-4 isolated from soil.</title>
        <authorList>
            <person name="Jung H.-Y."/>
        </authorList>
    </citation>
    <scope>NUCLEOTIDE SEQUENCE [LARGE SCALE GENOMIC DNA]</scope>
    <source>
        <strain evidence="16 17">17JY9-4</strain>
    </source>
</reference>
<protein>
    <recommendedName>
        <fullName evidence="3">histidine kinase</fullName>
        <ecNumber evidence="3">2.7.13.3</ecNumber>
    </recommendedName>
</protein>
<dbReference type="SMART" id="SM00388">
    <property type="entry name" value="HisKA"/>
    <property type="match status" value="1"/>
</dbReference>
<evidence type="ECO:0000256" key="5">
    <source>
        <dbReference type="ARBA" id="ARBA00022553"/>
    </source>
</evidence>
<evidence type="ECO:0000256" key="11">
    <source>
        <dbReference type="ARBA" id="ARBA00022989"/>
    </source>
</evidence>
<evidence type="ECO:0000256" key="4">
    <source>
        <dbReference type="ARBA" id="ARBA00022475"/>
    </source>
</evidence>
<feature type="domain" description="HAMP" evidence="15">
    <location>
        <begin position="8"/>
        <end position="60"/>
    </location>
</feature>
<dbReference type="EC" id="2.7.13.3" evidence="3"/>
<dbReference type="Proteomes" id="UP000293331">
    <property type="component" value="Unassembled WGS sequence"/>
</dbReference>
<dbReference type="InterPro" id="IPR003660">
    <property type="entry name" value="HAMP_dom"/>
</dbReference>
<comment type="catalytic activity">
    <reaction evidence="1">
        <text>ATP + protein L-histidine = ADP + protein N-phospho-L-histidine.</text>
        <dbReference type="EC" id="2.7.13.3"/>
    </reaction>
</comment>
<keyword evidence="9" id="KW-0418">Kinase</keyword>
<evidence type="ECO:0000256" key="12">
    <source>
        <dbReference type="ARBA" id="ARBA00023012"/>
    </source>
</evidence>
<dbReference type="CDD" id="cd06225">
    <property type="entry name" value="HAMP"/>
    <property type="match status" value="1"/>
</dbReference>
<accession>A0A4Q5LL81</accession>
<dbReference type="Gene3D" id="1.10.287.130">
    <property type="match status" value="1"/>
</dbReference>
<keyword evidence="17" id="KW-1185">Reference proteome</keyword>
<comment type="subcellular location">
    <subcellularLocation>
        <location evidence="2">Cell membrane</location>
        <topology evidence="2">Multi-pass membrane protein</topology>
    </subcellularLocation>
</comment>
<organism evidence="16 17">
    <name type="scientific">Mucilaginibacter terrigena</name>
    <dbReference type="NCBI Taxonomy" id="2492395"/>
    <lineage>
        <taxon>Bacteria</taxon>
        <taxon>Pseudomonadati</taxon>
        <taxon>Bacteroidota</taxon>
        <taxon>Sphingobacteriia</taxon>
        <taxon>Sphingobacteriales</taxon>
        <taxon>Sphingobacteriaceae</taxon>
        <taxon>Mucilaginibacter</taxon>
    </lineage>
</organism>
<dbReference type="InterPro" id="IPR003661">
    <property type="entry name" value="HisK_dim/P_dom"/>
</dbReference>
<dbReference type="PROSITE" id="PS50109">
    <property type="entry name" value="HIS_KIN"/>
    <property type="match status" value="1"/>
</dbReference>
<evidence type="ECO:0000256" key="9">
    <source>
        <dbReference type="ARBA" id="ARBA00022777"/>
    </source>
</evidence>
<keyword evidence="6" id="KW-0808">Transferase</keyword>
<dbReference type="GO" id="GO:0005886">
    <property type="term" value="C:plasma membrane"/>
    <property type="evidence" value="ECO:0007669"/>
    <property type="project" value="UniProtKB-SubCell"/>
</dbReference>
<dbReference type="PANTHER" id="PTHR45528">
    <property type="entry name" value="SENSOR HISTIDINE KINASE CPXA"/>
    <property type="match status" value="1"/>
</dbReference>
<evidence type="ECO:0000313" key="17">
    <source>
        <dbReference type="Proteomes" id="UP000293331"/>
    </source>
</evidence>
<evidence type="ECO:0000259" key="14">
    <source>
        <dbReference type="PROSITE" id="PS50109"/>
    </source>
</evidence>
<dbReference type="Gene3D" id="3.30.565.10">
    <property type="entry name" value="Histidine kinase-like ATPase, C-terminal domain"/>
    <property type="match status" value="1"/>
</dbReference>
<dbReference type="AlphaFoldDB" id="A0A4Q5LL81"/>
<dbReference type="PROSITE" id="PS50885">
    <property type="entry name" value="HAMP"/>
    <property type="match status" value="1"/>
</dbReference>
<evidence type="ECO:0000256" key="13">
    <source>
        <dbReference type="ARBA" id="ARBA00023136"/>
    </source>
</evidence>
<evidence type="ECO:0000256" key="2">
    <source>
        <dbReference type="ARBA" id="ARBA00004651"/>
    </source>
</evidence>
<evidence type="ECO:0000256" key="7">
    <source>
        <dbReference type="ARBA" id="ARBA00022692"/>
    </source>
</evidence>
<evidence type="ECO:0000256" key="1">
    <source>
        <dbReference type="ARBA" id="ARBA00000085"/>
    </source>
</evidence>
<dbReference type="EMBL" id="SEWG01000005">
    <property type="protein sequence ID" value="RYU89600.1"/>
    <property type="molecule type" value="Genomic_DNA"/>
</dbReference>
<dbReference type="InterPro" id="IPR036890">
    <property type="entry name" value="HATPase_C_sf"/>
</dbReference>
<evidence type="ECO:0000259" key="15">
    <source>
        <dbReference type="PROSITE" id="PS50885"/>
    </source>
</evidence>
<comment type="caution">
    <text evidence="16">The sequence shown here is derived from an EMBL/GenBank/DDBJ whole genome shotgun (WGS) entry which is preliminary data.</text>
</comment>
<keyword evidence="10" id="KW-0067">ATP-binding</keyword>
<feature type="domain" description="Histidine kinase" evidence="14">
    <location>
        <begin position="75"/>
        <end position="288"/>
    </location>
</feature>
<dbReference type="SMART" id="SM00387">
    <property type="entry name" value="HATPase_c"/>
    <property type="match status" value="1"/>
</dbReference>
<dbReference type="SUPFAM" id="SSF47384">
    <property type="entry name" value="Homodimeric domain of signal transducing histidine kinase"/>
    <property type="match status" value="1"/>
</dbReference>
<keyword evidence="7" id="KW-0812">Transmembrane</keyword>
<keyword evidence="12" id="KW-0902">Two-component regulatory system</keyword>
<dbReference type="GO" id="GO:0005524">
    <property type="term" value="F:ATP binding"/>
    <property type="evidence" value="ECO:0007669"/>
    <property type="project" value="UniProtKB-KW"/>
</dbReference>
<name>A0A4Q5LL81_9SPHI</name>
<evidence type="ECO:0000313" key="16">
    <source>
        <dbReference type="EMBL" id="RYU89600.1"/>
    </source>
</evidence>
<dbReference type="InterPro" id="IPR005467">
    <property type="entry name" value="His_kinase_dom"/>
</dbReference>